<dbReference type="CDD" id="cd03205">
    <property type="entry name" value="GST_C_6"/>
    <property type="match status" value="1"/>
</dbReference>
<name>A0A1Y2JEI5_BRAJP</name>
<reference evidence="2 3" key="1">
    <citation type="submission" date="2017-03" db="EMBL/GenBank/DDBJ databases">
        <title>Whole genome sequences of fourteen strains of Bradyrhizobium canariense and one strain of Bradyrhizobium japonicum isolated from Lupinus (Papilionoideae: Genisteae) species in Algeria.</title>
        <authorList>
            <person name="Crovadore J."/>
            <person name="Chekireb D."/>
            <person name="Brachmann A."/>
            <person name="Chablais R."/>
            <person name="Cochard B."/>
            <person name="Lefort F."/>
        </authorList>
    </citation>
    <scope>NUCLEOTIDE SEQUENCE [LARGE SCALE GENOMIC DNA]</scope>
    <source>
        <strain evidence="2 3">UBMA197</strain>
    </source>
</reference>
<dbReference type="PROSITE" id="PS50404">
    <property type="entry name" value="GST_NTER"/>
    <property type="match status" value="1"/>
</dbReference>
<dbReference type="InterPro" id="IPR050983">
    <property type="entry name" value="GST_Omega/HSP26"/>
</dbReference>
<dbReference type="EMBL" id="NAFL01000276">
    <property type="protein sequence ID" value="OSJ26631.1"/>
    <property type="molecule type" value="Genomic_DNA"/>
</dbReference>
<comment type="caution">
    <text evidence="2">The sequence shown here is derived from an EMBL/GenBank/DDBJ whole genome shotgun (WGS) entry which is preliminary data.</text>
</comment>
<dbReference type="Gene3D" id="3.40.30.10">
    <property type="entry name" value="Glutaredoxin"/>
    <property type="match status" value="1"/>
</dbReference>
<dbReference type="SUPFAM" id="SSF52833">
    <property type="entry name" value="Thioredoxin-like"/>
    <property type="match status" value="1"/>
</dbReference>
<dbReference type="InterPro" id="IPR036282">
    <property type="entry name" value="Glutathione-S-Trfase_C_sf"/>
</dbReference>
<dbReference type="InterPro" id="IPR036249">
    <property type="entry name" value="Thioredoxin-like_sf"/>
</dbReference>
<dbReference type="AlphaFoldDB" id="A0A1Y2JEI5"/>
<proteinExistence type="predicted"/>
<evidence type="ECO:0000313" key="3">
    <source>
        <dbReference type="Proteomes" id="UP000193335"/>
    </source>
</evidence>
<dbReference type="Gene3D" id="1.20.1050.10">
    <property type="match status" value="1"/>
</dbReference>
<dbReference type="RefSeq" id="WP_085403826.1">
    <property type="nucleotide sequence ID" value="NZ_NAFL01000276.1"/>
</dbReference>
<dbReference type="Proteomes" id="UP000193335">
    <property type="component" value="Unassembled WGS sequence"/>
</dbReference>
<dbReference type="PANTHER" id="PTHR43968">
    <property type="match status" value="1"/>
</dbReference>
<feature type="domain" description="GST N-terminal" evidence="1">
    <location>
        <begin position="1"/>
        <end position="82"/>
    </location>
</feature>
<dbReference type="SUPFAM" id="SSF47616">
    <property type="entry name" value="GST C-terminal domain-like"/>
    <property type="match status" value="1"/>
</dbReference>
<dbReference type="PANTHER" id="PTHR43968:SF6">
    <property type="entry name" value="GLUTATHIONE S-TRANSFERASE OMEGA"/>
    <property type="match status" value="1"/>
</dbReference>
<dbReference type="InterPro" id="IPR004045">
    <property type="entry name" value="Glutathione_S-Trfase_N"/>
</dbReference>
<evidence type="ECO:0000259" key="1">
    <source>
        <dbReference type="PROSITE" id="PS50404"/>
    </source>
</evidence>
<organism evidence="2 3">
    <name type="scientific">Bradyrhizobium japonicum</name>
    <dbReference type="NCBI Taxonomy" id="375"/>
    <lineage>
        <taxon>Bacteria</taxon>
        <taxon>Pseudomonadati</taxon>
        <taxon>Pseudomonadota</taxon>
        <taxon>Alphaproteobacteria</taxon>
        <taxon>Hyphomicrobiales</taxon>
        <taxon>Nitrobacteraceae</taxon>
        <taxon>Bradyrhizobium</taxon>
    </lineage>
</organism>
<dbReference type="Pfam" id="PF13410">
    <property type="entry name" value="GST_C_2"/>
    <property type="match status" value="1"/>
</dbReference>
<evidence type="ECO:0000313" key="2">
    <source>
        <dbReference type="EMBL" id="OSJ26631.1"/>
    </source>
</evidence>
<accession>A0A1Y2JEI5</accession>
<dbReference type="Pfam" id="PF13409">
    <property type="entry name" value="GST_N_2"/>
    <property type="match status" value="1"/>
</dbReference>
<sequence length="199" mass="22734">MKLYWSPNSPYARKVVVVTKELRIDDRVKLIETSAMPTKENPELSALNPVTRIPTLQLNTGKVLFDSSLICEYLDEFSDGGLLPMLGPARRQVLKLELFGLDIMDRAVVCRQEILRPESYRWSGWVDAQFDRIGKILDVLDANAPALDPDLGSITVGCALEYLDFRFGDRPWRSQRARLTAWQEQFALWPSMTSTKHPH</sequence>
<dbReference type="GO" id="GO:0005737">
    <property type="term" value="C:cytoplasm"/>
    <property type="evidence" value="ECO:0007669"/>
    <property type="project" value="TreeGrafter"/>
</dbReference>
<gene>
    <name evidence="2" type="ORF">BSZ19_35890</name>
</gene>
<protein>
    <recommendedName>
        <fullName evidence="1">GST N-terminal domain-containing protein</fullName>
    </recommendedName>
</protein>